<reference evidence="7" key="2">
    <citation type="submission" date="2021-05" db="EMBL/GenBank/DDBJ databases">
        <title>Protein family content uncovers lineage relationships and bacterial pathway maintenance mechanisms in DPANN archaea.</title>
        <authorList>
            <person name="Castelle C.J."/>
            <person name="Meheust R."/>
            <person name="Jaffe A.L."/>
            <person name="Seitz K."/>
            <person name="Gong X."/>
            <person name="Baker B.J."/>
            <person name="Banfield J.F."/>
        </authorList>
    </citation>
    <scope>NUCLEOTIDE SEQUENCE</scope>
    <source>
        <strain evidence="7">RIFCSPLOWO2_01_FULL_AR10_48_17</strain>
    </source>
</reference>
<comment type="subunit">
    <text evidence="6">Consists of a catalytic RNA component and at least 4-5 protein subunits.</text>
</comment>
<name>A0A8T4LFP0_9ARCH</name>
<dbReference type="HAMAP" id="MF_00754">
    <property type="entry name" value="RNase_P_1"/>
    <property type="match status" value="1"/>
</dbReference>
<evidence type="ECO:0000313" key="8">
    <source>
        <dbReference type="Proteomes" id="UP000675968"/>
    </source>
</evidence>
<evidence type="ECO:0000256" key="4">
    <source>
        <dbReference type="ARBA" id="ARBA00022759"/>
    </source>
</evidence>
<keyword evidence="3 6" id="KW-0540">Nuclease</keyword>
<dbReference type="GO" id="GO:0004526">
    <property type="term" value="F:ribonuclease P activity"/>
    <property type="evidence" value="ECO:0007669"/>
    <property type="project" value="UniProtKB-UniRule"/>
</dbReference>
<evidence type="ECO:0000256" key="5">
    <source>
        <dbReference type="ARBA" id="ARBA00022801"/>
    </source>
</evidence>
<dbReference type="GO" id="GO:0030677">
    <property type="term" value="C:ribonuclease P complex"/>
    <property type="evidence" value="ECO:0007669"/>
    <property type="project" value="UniProtKB-UniRule"/>
</dbReference>
<evidence type="ECO:0000256" key="3">
    <source>
        <dbReference type="ARBA" id="ARBA00022722"/>
    </source>
</evidence>
<comment type="caution">
    <text evidence="7">The sequence shown here is derived from an EMBL/GenBank/DDBJ whole genome shotgun (WGS) entry which is preliminary data.</text>
</comment>
<evidence type="ECO:0000256" key="2">
    <source>
        <dbReference type="ARBA" id="ARBA00022694"/>
    </source>
</evidence>
<comment type="function">
    <text evidence="6">Part of ribonuclease P, a protein complex that generates mature tRNA molecules by cleaving their 5'-ends.</text>
</comment>
<protein>
    <recommendedName>
        <fullName evidence="6">Ribonuclease P protein component 1</fullName>
        <shortName evidence="6">RNase P component 1</shortName>
        <ecNumber evidence="6">3.1.26.5</ecNumber>
    </recommendedName>
    <alternativeName>
        <fullName evidence="6">Rpp29</fullName>
    </alternativeName>
</protein>
<gene>
    <name evidence="6" type="primary">rnp1</name>
    <name evidence="7" type="ORF">J4215_05880</name>
</gene>
<dbReference type="Gene3D" id="2.30.30.210">
    <property type="entry name" value="Ribonuclease P/MRP, subunit p29"/>
    <property type="match status" value="1"/>
</dbReference>
<reference evidence="7" key="1">
    <citation type="submission" date="2021-03" db="EMBL/GenBank/DDBJ databases">
        <authorList>
            <person name="Jaffe A."/>
        </authorList>
    </citation>
    <scope>NUCLEOTIDE SEQUENCE</scope>
    <source>
        <strain evidence="7">RIFCSPLOWO2_01_FULL_AR10_48_17</strain>
    </source>
</reference>
<dbReference type="InterPro" id="IPR036980">
    <property type="entry name" value="RNase_P/MRP_Rpp29_sf"/>
</dbReference>
<dbReference type="Pfam" id="PF01868">
    <property type="entry name" value="RNase_P-MRP_p29"/>
    <property type="match status" value="1"/>
</dbReference>
<dbReference type="GO" id="GO:0001682">
    <property type="term" value="P:tRNA 5'-leader removal"/>
    <property type="evidence" value="ECO:0007669"/>
    <property type="project" value="UniProtKB-UniRule"/>
</dbReference>
<sequence length="95" mass="10944">MIIEITEKNLAGHEWIGLDAVVIASTDPGRVGKKGRIVGETKNTVVLESDSREIVLPKKEVKLEIEWKEKKYTLDLKEWCFRPEDRIKALVKKKK</sequence>
<dbReference type="SUPFAM" id="SSF101744">
    <property type="entry name" value="Rof/RNase P subunit-like"/>
    <property type="match status" value="1"/>
</dbReference>
<keyword evidence="2 6" id="KW-0819">tRNA processing</keyword>
<comment type="catalytic activity">
    <reaction evidence="6">
        <text>Endonucleolytic cleavage of RNA, removing 5'-extranucleotides from tRNA precursor.</text>
        <dbReference type="EC" id="3.1.26.5"/>
    </reaction>
</comment>
<dbReference type="GO" id="GO:0005737">
    <property type="term" value="C:cytoplasm"/>
    <property type="evidence" value="ECO:0007669"/>
    <property type="project" value="UniProtKB-SubCell"/>
</dbReference>
<dbReference type="AlphaFoldDB" id="A0A8T4LFP0"/>
<keyword evidence="4 6" id="KW-0255">Endonuclease</keyword>
<dbReference type="InterPro" id="IPR023538">
    <property type="entry name" value="RNP1"/>
</dbReference>
<evidence type="ECO:0000313" key="7">
    <source>
        <dbReference type="EMBL" id="MBS3062085.1"/>
    </source>
</evidence>
<evidence type="ECO:0000256" key="1">
    <source>
        <dbReference type="ARBA" id="ARBA00022490"/>
    </source>
</evidence>
<dbReference type="EMBL" id="JAGVWC010000012">
    <property type="protein sequence ID" value="MBS3062085.1"/>
    <property type="molecule type" value="Genomic_DNA"/>
</dbReference>
<dbReference type="SMART" id="SM00538">
    <property type="entry name" value="POP4"/>
    <property type="match status" value="1"/>
</dbReference>
<keyword evidence="5 6" id="KW-0378">Hydrolase</keyword>
<keyword evidence="1 6" id="KW-0963">Cytoplasm</keyword>
<dbReference type="InterPro" id="IPR023534">
    <property type="entry name" value="Rof/RNase_P-like"/>
</dbReference>
<comment type="subcellular location">
    <subcellularLocation>
        <location evidence="6">Cytoplasm</location>
    </subcellularLocation>
</comment>
<organism evidence="7 8">
    <name type="scientific">Candidatus Iainarchaeum sp</name>
    <dbReference type="NCBI Taxonomy" id="3101447"/>
    <lineage>
        <taxon>Archaea</taxon>
        <taxon>Candidatus Iainarchaeota</taxon>
        <taxon>Candidatus Iainarchaeia</taxon>
        <taxon>Candidatus Iainarchaeales</taxon>
        <taxon>Candidatus Iainarchaeaceae</taxon>
        <taxon>Candidatus Iainarchaeum</taxon>
    </lineage>
</organism>
<accession>A0A8T4LFP0</accession>
<evidence type="ECO:0000256" key="6">
    <source>
        <dbReference type="HAMAP-Rule" id="MF_00754"/>
    </source>
</evidence>
<dbReference type="GO" id="GO:0003723">
    <property type="term" value="F:RNA binding"/>
    <property type="evidence" value="ECO:0007669"/>
    <property type="project" value="InterPro"/>
</dbReference>
<dbReference type="Proteomes" id="UP000675968">
    <property type="component" value="Unassembled WGS sequence"/>
</dbReference>
<dbReference type="EC" id="3.1.26.5" evidence="6"/>
<proteinExistence type="inferred from homology"/>
<dbReference type="InterPro" id="IPR002730">
    <property type="entry name" value="Rpp29/RNP1"/>
</dbReference>
<comment type="similarity">
    <text evidence="6">Belongs to the eukaryotic/archaeal RNase P protein component 1 family.</text>
</comment>